<proteinExistence type="predicted"/>
<dbReference type="AlphaFoldDB" id="A0A4S8NZ77"/>
<keyword evidence="1" id="KW-1133">Transmembrane helix</keyword>
<dbReference type="Proteomes" id="UP000308828">
    <property type="component" value="Unassembled WGS sequence"/>
</dbReference>
<reference evidence="2 3" key="1">
    <citation type="submission" date="2019-04" db="EMBL/GenBank/DDBJ databases">
        <title>Genome sequence of strain shin9-1.</title>
        <authorList>
            <person name="Gao J."/>
            <person name="Sun J."/>
        </authorList>
    </citation>
    <scope>NUCLEOTIDE SEQUENCE [LARGE SCALE GENOMIC DNA]</scope>
    <source>
        <strain evidence="3">shin9-1</strain>
    </source>
</reference>
<keyword evidence="1" id="KW-0472">Membrane</keyword>
<sequence length="111" mass="11824">MTTLISFALMIAELRRLAANYGILLAMVAGGCGILLVSGWLLVLVELAAEIRGPFSVFNIFAILAMAGLPLTSFLYARRRFAVTPSLFPAALVFAAVAGVYLSIRFGQALT</sequence>
<dbReference type="RefSeq" id="WP_136598464.1">
    <property type="nucleotide sequence ID" value="NZ_STGV01000003.1"/>
</dbReference>
<name>A0A4S8NZ77_9HYPH</name>
<feature type="transmembrane region" description="Helical" evidence="1">
    <location>
        <begin position="87"/>
        <end position="104"/>
    </location>
</feature>
<evidence type="ECO:0000313" key="3">
    <source>
        <dbReference type="Proteomes" id="UP000308828"/>
    </source>
</evidence>
<gene>
    <name evidence="2" type="ORF">FAA97_10345</name>
</gene>
<evidence type="ECO:0000313" key="2">
    <source>
        <dbReference type="EMBL" id="THV23020.1"/>
    </source>
</evidence>
<dbReference type="EMBL" id="STGV01000003">
    <property type="protein sequence ID" value="THV23020.1"/>
    <property type="molecule type" value="Genomic_DNA"/>
</dbReference>
<accession>A0A4S8NZ77</accession>
<keyword evidence="3" id="KW-1185">Reference proteome</keyword>
<protein>
    <submittedName>
        <fullName evidence="2">Uncharacterized protein</fullName>
    </submittedName>
</protein>
<feature type="transmembrane region" description="Helical" evidence="1">
    <location>
        <begin position="21"/>
        <end position="43"/>
    </location>
</feature>
<evidence type="ECO:0000256" key="1">
    <source>
        <dbReference type="SAM" id="Phobius"/>
    </source>
</evidence>
<feature type="transmembrane region" description="Helical" evidence="1">
    <location>
        <begin position="55"/>
        <end position="75"/>
    </location>
</feature>
<comment type="caution">
    <text evidence="2">The sequence shown here is derived from an EMBL/GenBank/DDBJ whole genome shotgun (WGS) entry which is preliminary data.</text>
</comment>
<organism evidence="2 3">
    <name type="scientific">Peteryoungia ipomoeae</name>
    <dbReference type="NCBI Taxonomy" id="1210932"/>
    <lineage>
        <taxon>Bacteria</taxon>
        <taxon>Pseudomonadati</taxon>
        <taxon>Pseudomonadota</taxon>
        <taxon>Alphaproteobacteria</taxon>
        <taxon>Hyphomicrobiales</taxon>
        <taxon>Rhizobiaceae</taxon>
        <taxon>Peteryoungia</taxon>
    </lineage>
</organism>
<keyword evidence="1" id="KW-0812">Transmembrane</keyword>